<reference evidence="2 3" key="1">
    <citation type="submission" date="2018-05" db="EMBL/GenBank/DDBJ databases">
        <authorList>
            <consortium name="IHU Genomes"/>
        </authorList>
    </citation>
    <scope>NUCLEOTIDE SEQUENCE [LARGE SCALE GENOMIC DNA]</scope>
    <source>
        <strain evidence="2 3">P7336</strain>
    </source>
</reference>
<proteinExistence type="predicted"/>
<dbReference type="AlphaFoldDB" id="A0A375YXJ3"/>
<dbReference type="Proteomes" id="UP000252015">
    <property type="component" value="Unassembled WGS sequence"/>
</dbReference>
<protein>
    <submittedName>
        <fullName evidence="2">Endodeoxyribonuclease RusA-like protein [Thermacetogenium phaeum DSM]</fullName>
    </submittedName>
</protein>
<dbReference type="Pfam" id="PF18897">
    <property type="entry name" value="Gp3-like"/>
    <property type="match status" value="1"/>
</dbReference>
<name>A0A375YXJ3_MYCSH</name>
<gene>
    <name evidence="2" type="ORF">MSP7336_01828</name>
</gene>
<feature type="region of interest" description="Disordered" evidence="1">
    <location>
        <begin position="244"/>
        <end position="309"/>
    </location>
</feature>
<dbReference type="EMBL" id="UEGW01000001">
    <property type="protein sequence ID" value="SRX93589.1"/>
    <property type="molecule type" value="Genomic_DNA"/>
</dbReference>
<feature type="compositionally biased region" description="Low complexity" evidence="1">
    <location>
        <begin position="292"/>
        <end position="307"/>
    </location>
</feature>
<evidence type="ECO:0000256" key="1">
    <source>
        <dbReference type="SAM" id="MobiDB-lite"/>
    </source>
</evidence>
<evidence type="ECO:0000313" key="3">
    <source>
        <dbReference type="Proteomes" id="UP000252015"/>
    </source>
</evidence>
<organism evidence="2 3">
    <name type="scientific">Mycobacterium shimoidei</name>
    <dbReference type="NCBI Taxonomy" id="29313"/>
    <lineage>
        <taxon>Bacteria</taxon>
        <taxon>Bacillati</taxon>
        <taxon>Actinomycetota</taxon>
        <taxon>Actinomycetes</taxon>
        <taxon>Mycobacteriales</taxon>
        <taxon>Mycobacteriaceae</taxon>
        <taxon>Mycobacterium</taxon>
    </lineage>
</organism>
<accession>A0A375YXJ3</accession>
<keyword evidence="3" id="KW-1185">Reference proteome</keyword>
<evidence type="ECO:0000313" key="2">
    <source>
        <dbReference type="EMBL" id="SRX93589.1"/>
    </source>
</evidence>
<dbReference type="RefSeq" id="WP_113963565.1">
    <property type="nucleotide sequence ID" value="NZ_UEGW01000001.1"/>
</dbReference>
<sequence length="402" mass="43435">MIIDLQRRLAEIGRIRIGQQVPVGNGSKKTRPAKLTTFRLTSPDRNRIAQAALLYGGNPAEWDAPAGKQWEVITESDALNVIVPPSDMAFSQHYELWSGGGCQRRCDGRNESISDGPCICDPDKRECAIHTRLSVMLRDLPGLGVWRIDTSGYYAALELQGAVEIVQLAAGRGQMLPARLRLEQRMVKRPGQSTKRFAVPVLDIEVSPAQLMAGGAATMIDGTPETIAIEPPAPTVAELVEQVNAQRERKRRKNSAQPVARTGLKPRTAAEANASRSNGGGGQGETGIVVTTSAPPADDSEAPASTAQNRKMHALFRDLGLTEREDRLIVTSSILGFDVSTSSQLTVAEASKLIDTLDQWWTGECYDDAGNKISTDDKIREILNAATLAEVENDTAATQEGN</sequence>
<dbReference type="InterPro" id="IPR043991">
    <property type="entry name" value="Gp3-like"/>
</dbReference>